<sequence>MNKLVLRPKGVVFDVGNVLIDWNPDYLFRKLIPCADERKWFLTHVCSMSWHAEQDRGRPCAAAACALAPRFPGYEGHIGAFYGRWLETIRGPIDGAVQVLETLKEAGVPVFALSNFPAELWDRTVAAYPFLGLFDDRVLSGEEGVGKPDRRIYDVLIERSGYGPEELVFIDDREENLATAHALGFRCMLFEDGGLLSTDLAEMGLPVFPTPVTGLTPLEGAPA</sequence>
<dbReference type="EC" id="3.8.1.2" evidence="1"/>
<dbReference type="SUPFAM" id="SSF56784">
    <property type="entry name" value="HAD-like"/>
    <property type="match status" value="1"/>
</dbReference>
<keyword evidence="2" id="KW-1185">Reference proteome</keyword>
<evidence type="ECO:0000313" key="1">
    <source>
        <dbReference type="EMBL" id="ESR22911.1"/>
    </source>
</evidence>
<dbReference type="PRINTS" id="PR00413">
    <property type="entry name" value="HADHALOGNASE"/>
</dbReference>
<evidence type="ECO:0000313" key="2">
    <source>
        <dbReference type="Proteomes" id="UP000017819"/>
    </source>
</evidence>
<dbReference type="CDD" id="cd02603">
    <property type="entry name" value="HAD_sEH-N_like"/>
    <property type="match status" value="1"/>
</dbReference>
<dbReference type="Pfam" id="PF00702">
    <property type="entry name" value="Hydrolase"/>
    <property type="match status" value="1"/>
</dbReference>
<dbReference type="OrthoDB" id="9807742at2"/>
<dbReference type="NCBIfam" id="TIGR01509">
    <property type="entry name" value="HAD-SF-IA-v3"/>
    <property type="match status" value="1"/>
</dbReference>
<dbReference type="Gene3D" id="3.40.50.1000">
    <property type="entry name" value="HAD superfamily/HAD-like"/>
    <property type="match status" value="1"/>
</dbReference>
<gene>
    <name evidence="1" type="ORF">N177_4048</name>
</gene>
<dbReference type="RefSeq" id="WP_023434157.1">
    <property type="nucleotide sequence ID" value="NZ_AWXZ01000040.1"/>
</dbReference>
<dbReference type="SFLD" id="SFLDG01129">
    <property type="entry name" value="C1.5:_HAD__Beta-PGM__Phosphata"/>
    <property type="match status" value="1"/>
</dbReference>
<dbReference type="Gene3D" id="1.10.150.240">
    <property type="entry name" value="Putative phosphatase, domain 2"/>
    <property type="match status" value="1"/>
</dbReference>
<dbReference type="Proteomes" id="UP000017819">
    <property type="component" value="Unassembled WGS sequence"/>
</dbReference>
<name>V4R9S7_9HYPH</name>
<dbReference type="SFLD" id="SFLDS00003">
    <property type="entry name" value="Haloacid_Dehalogenase"/>
    <property type="match status" value="1"/>
</dbReference>
<dbReference type="InterPro" id="IPR023214">
    <property type="entry name" value="HAD_sf"/>
</dbReference>
<dbReference type="STRING" id="631454.N177_4048"/>
<proteinExistence type="predicted"/>
<dbReference type="GO" id="GO:0018784">
    <property type="term" value="F:(S)-2-haloacid dehalogenase activity"/>
    <property type="evidence" value="ECO:0007669"/>
    <property type="project" value="UniProtKB-EC"/>
</dbReference>
<reference evidence="1 2" key="1">
    <citation type="journal article" date="2014" name="Genome Announc.">
        <title>Draft Genome Sequence of Lutibaculum baratangense Strain AMV1T, Isolated from a Mud Volcano in Andamans, India.</title>
        <authorList>
            <person name="Singh A."/>
            <person name="Sreenivas A."/>
            <person name="Sathyanarayana Reddy G."/>
            <person name="Pinnaka A.K."/>
            <person name="Shivaji S."/>
        </authorList>
    </citation>
    <scope>NUCLEOTIDE SEQUENCE [LARGE SCALE GENOMIC DNA]</scope>
    <source>
        <strain evidence="1 2">AMV1</strain>
    </source>
</reference>
<dbReference type="PANTHER" id="PTHR43611">
    <property type="entry name" value="ALPHA-D-GLUCOSE 1-PHOSPHATE PHOSPHATASE"/>
    <property type="match status" value="1"/>
</dbReference>
<dbReference type="InterPro" id="IPR006439">
    <property type="entry name" value="HAD-SF_hydro_IA"/>
</dbReference>
<organism evidence="1 2">
    <name type="scientific">Lutibaculum baratangense AMV1</name>
    <dbReference type="NCBI Taxonomy" id="631454"/>
    <lineage>
        <taxon>Bacteria</taxon>
        <taxon>Pseudomonadati</taxon>
        <taxon>Pseudomonadota</taxon>
        <taxon>Alphaproteobacteria</taxon>
        <taxon>Hyphomicrobiales</taxon>
        <taxon>Tepidamorphaceae</taxon>
        <taxon>Lutibaculum</taxon>
    </lineage>
</organism>
<dbReference type="PANTHER" id="PTHR43611:SF3">
    <property type="entry name" value="FLAVIN MONONUCLEOTIDE HYDROLASE 1, CHLOROPLATIC"/>
    <property type="match status" value="1"/>
</dbReference>
<protein>
    <submittedName>
        <fullName evidence="1">Hydrolase</fullName>
        <ecNumber evidence="1">3.8.1.2</ecNumber>
    </submittedName>
</protein>
<keyword evidence="1" id="KW-0378">Hydrolase</keyword>
<dbReference type="AlphaFoldDB" id="V4R9S7"/>
<dbReference type="EMBL" id="AWXZ01000040">
    <property type="protein sequence ID" value="ESR22911.1"/>
    <property type="molecule type" value="Genomic_DNA"/>
</dbReference>
<comment type="caution">
    <text evidence="1">The sequence shown here is derived from an EMBL/GenBank/DDBJ whole genome shotgun (WGS) entry which is preliminary data.</text>
</comment>
<accession>V4R9S7</accession>
<dbReference type="InterPro" id="IPR036412">
    <property type="entry name" value="HAD-like_sf"/>
</dbReference>
<dbReference type="InterPro" id="IPR023198">
    <property type="entry name" value="PGP-like_dom2"/>
</dbReference>
<dbReference type="eggNOG" id="COG1011">
    <property type="taxonomic scope" value="Bacteria"/>
</dbReference>